<dbReference type="AlphaFoldDB" id="A0A0R1U5I3"/>
<dbReference type="GO" id="GO:0030649">
    <property type="term" value="P:aminoglycoside antibiotic catabolic process"/>
    <property type="evidence" value="ECO:0007669"/>
    <property type="project" value="TreeGrafter"/>
</dbReference>
<dbReference type="SUPFAM" id="SSF55729">
    <property type="entry name" value="Acyl-CoA N-acyltransferases (Nat)"/>
    <property type="match status" value="1"/>
</dbReference>
<dbReference type="InterPro" id="IPR000182">
    <property type="entry name" value="GNAT_dom"/>
</dbReference>
<evidence type="ECO:0000313" key="3">
    <source>
        <dbReference type="Proteomes" id="UP000051922"/>
    </source>
</evidence>
<dbReference type="InterPro" id="IPR051554">
    <property type="entry name" value="Acetyltransferase_Eis"/>
</dbReference>
<accession>A0A0R1U5I3</accession>
<dbReference type="InterPro" id="IPR041380">
    <property type="entry name" value="Acetyltransf_17"/>
</dbReference>
<evidence type="ECO:0000313" key="2">
    <source>
        <dbReference type="EMBL" id="KRL86258.1"/>
    </source>
</evidence>
<evidence type="ECO:0000259" key="1">
    <source>
        <dbReference type="PROSITE" id="PS51186"/>
    </source>
</evidence>
<dbReference type="InterPro" id="IPR025559">
    <property type="entry name" value="Eis_dom"/>
</dbReference>
<dbReference type="Gene3D" id="3.40.630.30">
    <property type="match status" value="2"/>
</dbReference>
<dbReference type="InterPro" id="IPR036527">
    <property type="entry name" value="SCP2_sterol-bd_dom_sf"/>
</dbReference>
<dbReference type="EMBL" id="AZFJ01000046">
    <property type="protein sequence ID" value="KRL86258.1"/>
    <property type="molecule type" value="Genomic_DNA"/>
</dbReference>
<dbReference type="STRING" id="1423783.FC50_GL001007"/>
<protein>
    <recommendedName>
        <fullName evidence="1">N-acetyltransferase domain-containing protein</fullName>
    </recommendedName>
</protein>
<gene>
    <name evidence="2" type="ORF">FC50_GL001007</name>
</gene>
<dbReference type="SUPFAM" id="SSF55718">
    <property type="entry name" value="SCP-like"/>
    <property type="match status" value="1"/>
</dbReference>
<dbReference type="Pfam" id="PF17668">
    <property type="entry name" value="Acetyltransf_17"/>
    <property type="match status" value="1"/>
</dbReference>
<organism evidence="2 3">
    <name type="scientific">Lacticaseibacillus pantheris DSM 15945 = JCM 12539 = NBRC 106106</name>
    <dbReference type="NCBI Taxonomy" id="1423783"/>
    <lineage>
        <taxon>Bacteria</taxon>
        <taxon>Bacillati</taxon>
        <taxon>Bacillota</taxon>
        <taxon>Bacilli</taxon>
        <taxon>Lactobacillales</taxon>
        <taxon>Lactobacillaceae</taxon>
        <taxon>Lacticaseibacillus</taxon>
    </lineage>
</organism>
<dbReference type="InterPro" id="IPR016181">
    <property type="entry name" value="Acyl_CoA_acyltransferase"/>
</dbReference>
<reference evidence="2 3" key="1">
    <citation type="journal article" date="2015" name="Genome Announc.">
        <title>Expanding the biotechnology potential of lactobacilli through comparative genomics of 213 strains and associated genera.</title>
        <authorList>
            <person name="Sun Z."/>
            <person name="Harris H.M."/>
            <person name="McCann A."/>
            <person name="Guo C."/>
            <person name="Argimon S."/>
            <person name="Zhang W."/>
            <person name="Yang X."/>
            <person name="Jeffery I.B."/>
            <person name="Cooney J.C."/>
            <person name="Kagawa T.F."/>
            <person name="Liu W."/>
            <person name="Song Y."/>
            <person name="Salvetti E."/>
            <person name="Wrobel A."/>
            <person name="Rasinkangas P."/>
            <person name="Parkhill J."/>
            <person name="Rea M.C."/>
            <person name="O'Sullivan O."/>
            <person name="Ritari J."/>
            <person name="Douillard F.P."/>
            <person name="Paul Ross R."/>
            <person name="Yang R."/>
            <person name="Briner A.E."/>
            <person name="Felis G.E."/>
            <person name="de Vos W.M."/>
            <person name="Barrangou R."/>
            <person name="Klaenhammer T.R."/>
            <person name="Caufield P.W."/>
            <person name="Cui Y."/>
            <person name="Zhang H."/>
            <person name="O'Toole P.W."/>
        </authorList>
    </citation>
    <scope>NUCLEOTIDE SEQUENCE [LARGE SCALE GENOMIC DNA]</scope>
    <source>
        <strain evidence="2 3">DSM 15945</strain>
    </source>
</reference>
<comment type="caution">
    <text evidence="2">The sequence shown here is derived from an EMBL/GenBank/DDBJ whole genome shotgun (WGS) entry which is preliminary data.</text>
</comment>
<proteinExistence type="predicted"/>
<keyword evidence="3" id="KW-1185">Reference proteome</keyword>
<dbReference type="PANTHER" id="PTHR37817">
    <property type="entry name" value="N-ACETYLTRANSFERASE EIS"/>
    <property type="match status" value="1"/>
</dbReference>
<dbReference type="OrthoDB" id="9768284at2"/>
<dbReference type="PATRIC" id="fig|1423783.4.peg.1042"/>
<dbReference type="Pfam" id="PF13530">
    <property type="entry name" value="SCP2_2"/>
    <property type="match status" value="1"/>
</dbReference>
<dbReference type="Gene3D" id="3.30.1050.10">
    <property type="entry name" value="SCP2 sterol-binding domain"/>
    <property type="match status" value="1"/>
</dbReference>
<feature type="domain" description="N-acetyltransferase" evidence="1">
    <location>
        <begin position="3"/>
        <end position="149"/>
    </location>
</feature>
<dbReference type="RefSeq" id="WP_054649337.1">
    <property type="nucleotide sequence ID" value="NZ_AZFJ01000046.1"/>
</dbReference>
<dbReference type="PROSITE" id="PS51186">
    <property type="entry name" value="GNAT"/>
    <property type="match status" value="1"/>
</dbReference>
<name>A0A0R1U5I3_9LACO</name>
<sequence length="390" mass="44161">MTTNYRLDAASNRAAFYQLYLYAFNGQDTDARRQFFNARYAHAWIYGIQHDGALTSGLYSLPFTVDFHGVDYRMNGIGDVMTAPEFSGHGGAGTLIKAALADMLEQHVTLSYLAPFSYSYYRRFGYEQVFNHVTYTINRGDVPQYRPQTAAGRVVRSSLADALSVIKPLYAQRRAELSGGLVREDWWWDYLTLKNQWDAAVYYDNHDVAQGYMVYKRSATTLTVHKLLTNTTAAFEQLAAFTFRHGNTFAQLRYESADSRYHGDWFANPDTVVTVVTPYMMARIVDLADFSQRYPYRHDFEPVRIAVTDNTLSANNGTWSLSRADSKVTVERTTDSVDISVSIQQLTKAMMGTTSLTTLLQRGEGSGDLDAAQRLDRALQDAEPQVNDYF</sequence>
<dbReference type="PANTHER" id="PTHR37817:SF1">
    <property type="entry name" value="N-ACETYLTRANSFERASE EIS"/>
    <property type="match status" value="1"/>
</dbReference>
<dbReference type="Pfam" id="PF13527">
    <property type="entry name" value="Acetyltransf_9"/>
    <property type="match status" value="1"/>
</dbReference>
<dbReference type="Proteomes" id="UP000051922">
    <property type="component" value="Unassembled WGS sequence"/>
</dbReference>
<dbReference type="GO" id="GO:0034069">
    <property type="term" value="F:aminoglycoside N-acetyltransferase activity"/>
    <property type="evidence" value="ECO:0007669"/>
    <property type="project" value="TreeGrafter"/>
</dbReference>